<evidence type="ECO:0000256" key="4">
    <source>
        <dbReference type="ARBA" id="ARBA00023002"/>
    </source>
</evidence>
<dbReference type="InterPro" id="IPR039261">
    <property type="entry name" value="FNR_nucleotide-bd"/>
</dbReference>
<dbReference type="GO" id="GO:0046872">
    <property type="term" value="F:metal ion binding"/>
    <property type="evidence" value="ECO:0007669"/>
    <property type="project" value="UniProtKB-KW"/>
</dbReference>
<dbReference type="PROSITE" id="PS51085">
    <property type="entry name" value="2FE2S_FER_2"/>
    <property type="match status" value="1"/>
</dbReference>
<organism evidence="9 10">
    <name type="scientific">Acidisphaera rubrifaciens HS-AP3</name>
    <dbReference type="NCBI Taxonomy" id="1231350"/>
    <lineage>
        <taxon>Bacteria</taxon>
        <taxon>Pseudomonadati</taxon>
        <taxon>Pseudomonadota</taxon>
        <taxon>Alphaproteobacteria</taxon>
        <taxon>Acetobacterales</taxon>
        <taxon>Acetobacteraceae</taxon>
        <taxon>Acidisphaera</taxon>
    </lineage>
</organism>
<evidence type="ECO:0000256" key="3">
    <source>
        <dbReference type="ARBA" id="ARBA00022723"/>
    </source>
</evidence>
<accession>A0A0D6P4D7</accession>
<name>A0A0D6P4D7_9PROT</name>
<sequence length="318" mass="34305">MTRAEDIPLRVVAVETLNDTLLRFTLARADGGELPTGAAGAHIMLAVQDGHRTHRNAYSLTGHPDDRRCYRIIVRRVAESRGGSAYLHAHVRVGDVLHAGWPVNLFPLASLARRHLLVARGIGLTPMLSFAAVLSARGAPFELHQMCRAADEAAFHALLAPYVDAGIAQVHVDPAPAFDLPALLARQPLGTHLYMCGPRRMMDDVTACARALGWPRHSPHQESFGDHSGGAPFVVRTARTGLTLPVAADQTILEALEDAGLSPACLCRGGVCGECRTTVLEGVPDHRDDVLDASERIGNRDMMICVSRARTPELLIDL</sequence>
<dbReference type="InterPro" id="IPR012675">
    <property type="entry name" value="Beta-grasp_dom_sf"/>
</dbReference>
<dbReference type="Proteomes" id="UP000032680">
    <property type="component" value="Unassembled WGS sequence"/>
</dbReference>
<evidence type="ECO:0000256" key="1">
    <source>
        <dbReference type="ARBA" id="ARBA00022630"/>
    </source>
</evidence>
<dbReference type="GO" id="GO:0032259">
    <property type="term" value="P:methylation"/>
    <property type="evidence" value="ECO:0007669"/>
    <property type="project" value="UniProtKB-KW"/>
</dbReference>
<dbReference type="CDD" id="cd06185">
    <property type="entry name" value="PDR_like"/>
    <property type="match status" value="1"/>
</dbReference>
<keyword evidence="9" id="KW-0489">Methyltransferase</keyword>
<evidence type="ECO:0000313" key="9">
    <source>
        <dbReference type="EMBL" id="GAN76073.1"/>
    </source>
</evidence>
<dbReference type="OrthoDB" id="9792185at2"/>
<dbReference type="AlphaFoldDB" id="A0A0D6P4D7"/>
<reference evidence="9 10" key="1">
    <citation type="submission" date="2012-11" db="EMBL/GenBank/DDBJ databases">
        <title>Whole genome sequence of Acidisphaera rubrifaciens HS-AP3.</title>
        <authorList>
            <person name="Azuma Y."/>
            <person name="Higashiura N."/>
            <person name="Hirakawa H."/>
            <person name="Matsushita K."/>
        </authorList>
    </citation>
    <scope>NUCLEOTIDE SEQUENCE [LARGE SCALE GENOMIC DNA]</scope>
    <source>
        <strain evidence="9 10">HS-AP3</strain>
    </source>
</reference>
<dbReference type="EMBL" id="BANB01000047">
    <property type="protein sequence ID" value="GAN76073.1"/>
    <property type="molecule type" value="Genomic_DNA"/>
</dbReference>
<dbReference type="PRINTS" id="PR00409">
    <property type="entry name" value="PHDIOXRDTASE"/>
</dbReference>
<dbReference type="InterPro" id="IPR017927">
    <property type="entry name" value="FAD-bd_FR_type"/>
</dbReference>
<dbReference type="InterPro" id="IPR054582">
    <property type="entry name" value="DmmA-like_N"/>
</dbReference>
<dbReference type="Gene3D" id="3.40.50.80">
    <property type="entry name" value="Nucleotide-binding domain of ferredoxin-NADP reductase (FNR) module"/>
    <property type="match status" value="1"/>
</dbReference>
<evidence type="ECO:0000259" key="7">
    <source>
        <dbReference type="PROSITE" id="PS51085"/>
    </source>
</evidence>
<feature type="domain" description="FAD-binding FR-type" evidence="8">
    <location>
        <begin position="4"/>
        <end position="109"/>
    </location>
</feature>
<dbReference type="PANTHER" id="PTHR47354:SF1">
    <property type="entry name" value="CARNITINE MONOOXYGENASE REDUCTASE SUBUNIT"/>
    <property type="match status" value="1"/>
</dbReference>
<keyword evidence="4" id="KW-0560">Oxidoreductase</keyword>
<dbReference type="Gene3D" id="3.10.20.30">
    <property type="match status" value="1"/>
</dbReference>
<keyword evidence="3" id="KW-0479">Metal-binding</keyword>
<dbReference type="InterPro" id="IPR050415">
    <property type="entry name" value="MRET"/>
</dbReference>
<dbReference type="SUPFAM" id="SSF54292">
    <property type="entry name" value="2Fe-2S ferredoxin-like"/>
    <property type="match status" value="1"/>
</dbReference>
<proteinExistence type="predicted"/>
<evidence type="ECO:0000259" key="8">
    <source>
        <dbReference type="PROSITE" id="PS51384"/>
    </source>
</evidence>
<keyword evidence="1" id="KW-0285">Flavoprotein</keyword>
<dbReference type="SUPFAM" id="SSF63380">
    <property type="entry name" value="Riboflavin synthase domain-like"/>
    <property type="match status" value="1"/>
</dbReference>
<comment type="caution">
    <text evidence="9">The sequence shown here is derived from an EMBL/GenBank/DDBJ whole genome shotgun (WGS) entry which is preliminary data.</text>
</comment>
<dbReference type="Pfam" id="PF00111">
    <property type="entry name" value="Fer2"/>
    <property type="match status" value="1"/>
</dbReference>
<dbReference type="GO" id="GO:0016491">
    <property type="term" value="F:oxidoreductase activity"/>
    <property type="evidence" value="ECO:0007669"/>
    <property type="project" value="UniProtKB-KW"/>
</dbReference>
<dbReference type="Pfam" id="PF22290">
    <property type="entry name" value="DmmA-like_N"/>
    <property type="match status" value="1"/>
</dbReference>
<dbReference type="CDD" id="cd00207">
    <property type="entry name" value="fer2"/>
    <property type="match status" value="1"/>
</dbReference>
<protein>
    <submittedName>
        <fullName evidence="9">Vanillate O-demethylase oxidoreductase</fullName>
    </submittedName>
</protein>
<dbReference type="RefSeq" id="WP_048859846.1">
    <property type="nucleotide sequence ID" value="NZ_BANB01000047.1"/>
</dbReference>
<dbReference type="InterPro" id="IPR001041">
    <property type="entry name" value="2Fe-2S_ferredoxin-type"/>
</dbReference>
<dbReference type="GO" id="GO:0008168">
    <property type="term" value="F:methyltransferase activity"/>
    <property type="evidence" value="ECO:0007669"/>
    <property type="project" value="UniProtKB-KW"/>
</dbReference>
<dbReference type="Gene3D" id="2.40.30.10">
    <property type="entry name" value="Translation factors"/>
    <property type="match status" value="1"/>
</dbReference>
<evidence type="ECO:0000256" key="6">
    <source>
        <dbReference type="ARBA" id="ARBA00023014"/>
    </source>
</evidence>
<keyword evidence="9" id="KW-0808">Transferase</keyword>
<keyword evidence="10" id="KW-1185">Reference proteome</keyword>
<dbReference type="PANTHER" id="PTHR47354">
    <property type="entry name" value="NADH OXIDOREDUCTASE HCR"/>
    <property type="match status" value="1"/>
</dbReference>
<gene>
    <name evidence="9" type="ORF">Asru_0047_11</name>
</gene>
<dbReference type="PROSITE" id="PS51384">
    <property type="entry name" value="FAD_FR"/>
    <property type="match status" value="1"/>
</dbReference>
<evidence type="ECO:0000256" key="5">
    <source>
        <dbReference type="ARBA" id="ARBA00023004"/>
    </source>
</evidence>
<dbReference type="GO" id="GO:0051537">
    <property type="term" value="F:2 iron, 2 sulfur cluster binding"/>
    <property type="evidence" value="ECO:0007669"/>
    <property type="project" value="UniProtKB-KW"/>
</dbReference>
<dbReference type="InterPro" id="IPR017938">
    <property type="entry name" value="Riboflavin_synthase-like_b-brl"/>
</dbReference>
<evidence type="ECO:0000256" key="2">
    <source>
        <dbReference type="ARBA" id="ARBA00022714"/>
    </source>
</evidence>
<dbReference type="InterPro" id="IPR036010">
    <property type="entry name" value="2Fe-2S_ferredoxin-like_sf"/>
</dbReference>
<feature type="domain" description="2Fe-2S ferredoxin-type" evidence="7">
    <location>
        <begin position="231"/>
        <end position="318"/>
    </location>
</feature>
<keyword evidence="6" id="KW-0411">Iron-sulfur</keyword>
<evidence type="ECO:0000313" key="10">
    <source>
        <dbReference type="Proteomes" id="UP000032680"/>
    </source>
</evidence>
<keyword evidence="5" id="KW-0408">Iron</keyword>
<keyword evidence="2" id="KW-0001">2Fe-2S</keyword>
<dbReference type="SUPFAM" id="SSF52343">
    <property type="entry name" value="Ferredoxin reductase-like, C-terminal NADP-linked domain"/>
    <property type="match status" value="1"/>
</dbReference>